<evidence type="ECO:0000259" key="9">
    <source>
        <dbReference type="PROSITE" id="PS50011"/>
    </source>
</evidence>
<evidence type="ECO:0000313" key="11">
    <source>
        <dbReference type="Proteomes" id="UP001163046"/>
    </source>
</evidence>
<feature type="domain" description="Protein kinase" evidence="9">
    <location>
        <begin position="211"/>
        <end position="468"/>
    </location>
</feature>
<dbReference type="Gene3D" id="1.10.510.10">
    <property type="entry name" value="Transferase(Phosphotransferase) domain 1"/>
    <property type="match status" value="1"/>
</dbReference>
<keyword evidence="6 7" id="KW-0067">ATP-binding</keyword>
<dbReference type="SMART" id="SM00220">
    <property type="entry name" value="S_TKc"/>
    <property type="match status" value="1"/>
</dbReference>
<keyword evidence="8" id="KW-0732">Signal</keyword>
<feature type="binding site" evidence="7">
    <location>
        <position position="240"/>
    </location>
    <ligand>
        <name>ATP</name>
        <dbReference type="ChEBI" id="CHEBI:30616"/>
    </ligand>
</feature>
<keyword evidence="1" id="KW-0723">Serine/threonine-protein kinase</keyword>
<evidence type="ECO:0000256" key="6">
    <source>
        <dbReference type="ARBA" id="ARBA00022840"/>
    </source>
</evidence>
<dbReference type="Gene3D" id="3.30.200.20">
    <property type="entry name" value="Phosphorylase Kinase, domain 1"/>
    <property type="match status" value="1"/>
</dbReference>
<name>A0A9X0D353_9CNID</name>
<feature type="signal peptide" evidence="8">
    <location>
        <begin position="1"/>
        <end position="18"/>
    </location>
</feature>
<dbReference type="Pfam" id="PF00069">
    <property type="entry name" value="Pkinase"/>
    <property type="match status" value="1"/>
</dbReference>
<dbReference type="PROSITE" id="PS50011">
    <property type="entry name" value="PROTEIN_KINASE_DOM"/>
    <property type="match status" value="1"/>
</dbReference>
<dbReference type="EMBL" id="MU825884">
    <property type="protein sequence ID" value="KAJ7384866.1"/>
    <property type="molecule type" value="Genomic_DNA"/>
</dbReference>
<comment type="caution">
    <text evidence="10">The sequence shown here is derived from an EMBL/GenBank/DDBJ whole genome shotgun (WGS) entry which is preliminary data.</text>
</comment>
<keyword evidence="3" id="KW-0808">Transferase</keyword>
<evidence type="ECO:0000313" key="10">
    <source>
        <dbReference type="EMBL" id="KAJ7384866.1"/>
    </source>
</evidence>
<reference evidence="10" key="1">
    <citation type="submission" date="2023-01" db="EMBL/GenBank/DDBJ databases">
        <title>Genome assembly of the deep-sea coral Lophelia pertusa.</title>
        <authorList>
            <person name="Herrera S."/>
            <person name="Cordes E."/>
        </authorList>
    </citation>
    <scope>NUCLEOTIDE SEQUENCE</scope>
    <source>
        <strain evidence="10">USNM1676648</strain>
        <tissue evidence="10">Polyp</tissue>
    </source>
</reference>
<accession>A0A9X0D353</accession>
<dbReference type="GO" id="GO:0004674">
    <property type="term" value="F:protein serine/threonine kinase activity"/>
    <property type="evidence" value="ECO:0007669"/>
    <property type="project" value="UniProtKB-KW"/>
</dbReference>
<keyword evidence="5" id="KW-0418">Kinase</keyword>
<keyword evidence="2" id="KW-0597">Phosphoprotein</keyword>
<protein>
    <recommendedName>
        <fullName evidence="9">Protein kinase domain-containing protein</fullName>
    </recommendedName>
</protein>
<dbReference type="InterPro" id="IPR000719">
    <property type="entry name" value="Prot_kinase_dom"/>
</dbReference>
<dbReference type="SUPFAM" id="SSF56112">
    <property type="entry name" value="Protein kinase-like (PK-like)"/>
    <property type="match status" value="1"/>
</dbReference>
<dbReference type="Proteomes" id="UP001163046">
    <property type="component" value="Unassembled WGS sequence"/>
</dbReference>
<evidence type="ECO:0000256" key="3">
    <source>
        <dbReference type="ARBA" id="ARBA00022679"/>
    </source>
</evidence>
<dbReference type="InterPro" id="IPR008271">
    <property type="entry name" value="Ser/Thr_kinase_AS"/>
</dbReference>
<dbReference type="PROSITE" id="PS00107">
    <property type="entry name" value="PROTEIN_KINASE_ATP"/>
    <property type="match status" value="1"/>
</dbReference>
<dbReference type="AlphaFoldDB" id="A0A9X0D353"/>
<keyword evidence="11" id="KW-1185">Reference proteome</keyword>
<proteinExistence type="predicted"/>
<evidence type="ECO:0000256" key="5">
    <source>
        <dbReference type="ARBA" id="ARBA00022777"/>
    </source>
</evidence>
<keyword evidence="4 7" id="KW-0547">Nucleotide-binding</keyword>
<dbReference type="InterPro" id="IPR011009">
    <property type="entry name" value="Kinase-like_dom_sf"/>
</dbReference>
<dbReference type="OrthoDB" id="10263971at2759"/>
<dbReference type="FunFam" id="1.10.510.10:FF:000048">
    <property type="entry name" value="Protein kinase C"/>
    <property type="match status" value="1"/>
</dbReference>
<dbReference type="InterPro" id="IPR017441">
    <property type="entry name" value="Protein_kinase_ATP_BS"/>
</dbReference>
<evidence type="ECO:0000256" key="1">
    <source>
        <dbReference type="ARBA" id="ARBA00022527"/>
    </source>
</evidence>
<sequence>MVLVHTWLAVIAVTIIIGRLFNRNACNESDDQHDHVKRKSDNISYKEKDCLEEPNETVQVQVFDNEDYNNKDCLVEPNENVQFFDNEEYNSQDCLGEPNETVQVQVFDNEDYNNQSGLQSSELISAEQVSMTSNSKESNLNPDDDLITSSADDLLNELFAAETDHVSEGTVLNSRESKVKGTKRKNCADDNGIIKLPRLEVGSSINSMRNVSLVKVLGEGGFGQVGLYRSKTQNAHFAIKEIKDYDAETDKIERKVLRLGGSSWTHFLTSLCGEFIHEGHQFFVMNFMSGGDLDTLLRLNKAPFSSARARLYIAEIICGLEFLHINGIVHRDLKLDNILVDEDGHIKISDFGLSVEVWHGKTIMEQGITGTPSYVAPEVILERAYDSCCDWWSLGVMLYYMLTFKMPFVYHGSLSKLYRAIVNKNVKYPKHISATEKALLEQLLERNPFLRIGYKGGFCPWIRQHDFFDELNWNRVEQRQIEPLWKPAVTILKNKPKSPTTKDVYDRSSLTLLCPEPFGYNGPFVAWVKDGVAFQNSSWDMGLNLSIAKQNDTKWIIDCVASHKHGADYNIFILNLHSK</sequence>
<evidence type="ECO:0000256" key="7">
    <source>
        <dbReference type="PROSITE-ProRule" id="PRU10141"/>
    </source>
</evidence>
<feature type="chain" id="PRO_5040990505" description="Protein kinase domain-containing protein" evidence="8">
    <location>
        <begin position="19"/>
        <end position="579"/>
    </location>
</feature>
<gene>
    <name evidence="10" type="ORF">OS493_019544</name>
</gene>
<organism evidence="10 11">
    <name type="scientific">Desmophyllum pertusum</name>
    <dbReference type="NCBI Taxonomy" id="174260"/>
    <lineage>
        <taxon>Eukaryota</taxon>
        <taxon>Metazoa</taxon>
        <taxon>Cnidaria</taxon>
        <taxon>Anthozoa</taxon>
        <taxon>Hexacorallia</taxon>
        <taxon>Scleractinia</taxon>
        <taxon>Caryophylliina</taxon>
        <taxon>Caryophylliidae</taxon>
        <taxon>Desmophyllum</taxon>
    </lineage>
</organism>
<evidence type="ECO:0000256" key="8">
    <source>
        <dbReference type="SAM" id="SignalP"/>
    </source>
</evidence>
<dbReference type="GO" id="GO:0005524">
    <property type="term" value="F:ATP binding"/>
    <property type="evidence" value="ECO:0007669"/>
    <property type="project" value="UniProtKB-UniRule"/>
</dbReference>
<dbReference type="PROSITE" id="PS00108">
    <property type="entry name" value="PROTEIN_KINASE_ST"/>
    <property type="match status" value="1"/>
</dbReference>
<evidence type="ECO:0000256" key="4">
    <source>
        <dbReference type="ARBA" id="ARBA00022741"/>
    </source>
</evidence>
<dbReference type="PANTHER" id="PTHR24351">
    <property type="entry name" value="RIBOSOMAL PROTEIN S6 KINASE"/>
    <property type="match status" value="1"/>
</dbReference>
<evidence type="ECO:0000256" key="2">
    <source>
        <dbReference type="ARBA" id="ARBA00022553"/>
    </source>
</evidence>